<feature type="region of interest" description="Disordered" evidence="1">
    <location>
        <begin position="174"/>
        <end position="200"/>
    </location>
</feature>
<evidence type="ECO:0000313" key="3">
    <source>
        <dbReference type="EMBL" id="GAA0378088.1"/>
    </source>
</evidence>
<proteinExistence type="predicted"/>
<evidence type="ECO:0000313" key="4">
    <source>
        <dbReference type="Proteomes" id="UP001500063"/>
    </source>
</evidence>
<dbReference type="EMBL" id="BAAABW010000039">
    <property type="protein sequence ID" value="GAA0378088.1"/>
    <property type="molecule type" value="Genomic_DNA"/>
</dbReference>
<keyword evidence="2" id="KW-0732">Signal</keyword>
<accession>A0ABP3HRN5</accession>
<gene>
    <name evidence="3" type="ORF">GCM10010319_65780</name>
</gene>
<evidence type="ECO:0000256" key="2">
    <source>
        <dbReference type="SAM" id="SignalP"/>
    </source>
</evidence>
<feature type="compositionally biased region" description="Polar residues" evidence="1">
    <location>
        <begin position="39"/>
        <end position="62"/>
    </location>
</feature>
<feature type="compositionally biased region" description="Polar residues" evidence="1">
    <location>
        <begin position="191"/>
        <end position="200"/>
    </location>
</feature>
<dbReference type="Proteomes" id="UP001500063">
    <property type="component" value="Unassembled WGS sequence"/>
</dbReference>
<evidence type="ECO:0000256" key="1">
    <source>
        <dbReference type="SAM" id="MobiDB-lite"/>
    </source>
</evidence>
<evidence type="ECO:0008006" key="5">
    <source>
        <dbReference type="Google" id="ProtNLM"/>
    </source>
</evidence>
<feature type="compositionally biased region" description="Basic and acidic residues" evidence="1">
    <location>
        <begin position="66"/>
        <end position="75"/>
    </location>
</feature>
<dbReference type="PROSITE" id="PS51257">
    <property type="entry name" value="PROKAR_LIPOPROTEIN"/>
    <property type="match status" value="1"/>
</dbReference>
<feature type="chain" id="PRO_5046766848" description="Lipoprotein" evidence="2">
    <location>
        <begin position="24"/>
        <end position="200"/>
    </location>
</feature>
<feature type="region of interest" description="Disordered" evidence="1">
    <location>
        <begin position="32"/>
        <end position="105"/>
    </location>
</feature>
<feature type="signal peptide" evidence="2">
    <location>
        <begin position="1"/>
        <end position="23"/>
    </location>
</feature>
<sequence>MPTSATKVVSALTVSAAAILLTACGTDHEPAKAVVKPSDQPSTTTPLVVETGGTSSSPTASVASGDHARQEEQQRRKASVPKGHPVEGKTTIPSPEDYGYGKPGGSAENGDVLVYEPKKENGLLRIPVTVTNHGDKRAFYKVTITLTGSNGSSVTAYLDTSTTGVYPGTTWPTELNADDTAHPLSGKLKATITSSSRQER</sequence>
<comment type="caution">
    <text evidence="3">The sequence shown here is derived from an EMBL/GenBank/DDBJ whole genome shotgun (WGS) entry which is preliminary data.</text>
</comment>
<protein>
    <recommendedName>
        <fullName evidence="5">Lipoprotein</fullName>
    </recommendedName>
</protein>
<keyword evidence="4" id="KW-1185">Reference proteome</keyword>
<name>A0ABP3HRN5_9ACTN</name>
<reference evidence="4" key="1">
    <citation type="journal article" date="2019" name="Int. J. Syst. Evol. Microbiol.">
        <title>The Global Catalogue of Microorganisms (GCM) 10K type strain sequencing project: providing services to taxonomists for standard genome sequencing and annotation.</title>
        <authorList>
            <consortium name="The Broad Institute Genomics Platform"/>
            <consortium name="The Broad Institute Genome Sequencing Center for Infectious Disease"/>
            <person name="Wu L."/>
            <person name="Ma J."/>
        </authorList>
    </citation>
    <scope>NUCLEOTIDE SEQUENCE [LARGE SCALE GENOMIC DNA]</scope>
    <source>
        <strain evidence="4">JCM 4565</strain>
    </source>
</reference>
<dbReference type="RefSeq" id="WP_344123740.1">
    <property type="nucleotide sequence ID" value="NZ_BAAABW010000039.1"/>
</dbReference>
<organism evidence="3 4">
    <name type="scientific">Streptomyces blastmyceticus</name>
    <dbReference type="NCBI Taxonomy" id="68180"/>
    <lineage>
        <taxon>Bacteria</taxon>
        <taxon>Bacillati</taxon>
        <taxon>Actinomycetota</taxon>
        <taxon>Actinomycetes</taxon>
        <taxon>Kitasatosporales</taxon>
        <taxon>Streptomycetaceae</taxon>
        <taxon>Streptomyces</taxon>
    </lineage>
</organism>